<gene>
    <name evidence="2" type="ORF">NCTC10797_01184</name>
</gene>
<protein>
    <recommendedName>
        <fullName evidence="4">Secreted protein</fullName>
    </recommendedName>
</protein>
<accession>A0A4U8VV88</accession>
<dbReference type="Proteomes" id="UP000290439">
    <property type="component" value="Chromosome"/>
</dbReference>
<dbReference type="RefSeq" id="WP_130916306.1">
    <property type="nucleotide sequence ID" value="NZ_JADLPK010000009.1"/>
</dbReference>
<evidence type="ECO:0000256" key="1">
    <source>
        <dbReference type="SAM" id="SignalP"/>
    </source>
</evidence>
<evidence type="ECO:0008006" key="4">
    <source>
        <dbReference type="Google" id="ProtNLM"/>
    </source>
</evidence>
<feature type="signal peptide" evidence="1">
    <location>
        <begin position="1"/>
        <end position="28"/>
    </location>
</feature>
<keyword evidence="1" id="KW-0732">Signal</keyword>
<name>A0A4U8VV88_9NOCA</name>
<sequence length="112" mass="11639">MHSTVTRVLAGAAAAGALTLAFAPQAAAYPVGPWGVEGPCAGAEPGQCPWSHSDDGLTWSYKGHSSHYDKTGKYVCNTNQWEPLPSAYCNAAMAAVRALPPMPIGAWLNPGN</sequence>
<dbReference type="AlphaFoldDB" id="A0A4U8VV88"/>
<evidence type="ECO:0000313" key="3">
    <source>
        <dbReference type="Proteomes" id="UP000290439"/>
    </source>
</evidence>
<feature type="chain" id="PRO_5021016952" description="Secreted protein" evidence="1">
    <location>
        <begin position="29"/>
        <end position="112"/>
    </location>
</feature>
<reference evidence="2 3" key="1">
    <citation type="submission" date="2019-02" db="EMBL/GenBank/DDBJ databases">
        <authorList>
            <consortium name="Pathogen Informatics"/>
        </authorList>
    </citation>
    <scope>NUCLEOTIDE SEQUENCE [LARGE SCALE GENOMIC DNA]</scope>
    <source>
        <strain evidence="2 3">3012STDY6756504</strain>
    </source>
</reference>
<proteinExistence type="predicted"/>
<organism evidence="2 3">
    <name type="scientific">Nocardia cyriacigeorgica</name>
    <dbReference type="NCBI Taxonomy" id="135487"/>
    <lineage>
        <taxon>Bacteria</taxon>
        <taxon>Bacillati</taxon>
        <taxon>Actinomycetota</taxon>
        <taxon>Actinomycetes</taxon>
        <taxon>Mycobacteriales</taxon>
        <taxon>Nocardiaceae</taxon>
        <taxon>Nocardia</taxon>
    </lineage>
</organism>
<evidence type="ECO:0000313" key="2">
    <source>
        <dbReference type="EMBL" id="VFA97421.1"/>
    </source>
</evidence>
<dbReference type="EMBL" id="LR215973">
    <property type="protein sequence ID" value="VFA97421.1"/>
    <property type="molecule type" value="Genomic_DNA"/>
</dbReference>